<dbReference type="GO" id="GO:0046306">
    <property type="term" value="P:alkanesulfonate catabolic process"/>
    <property type="evidence" value="ECO:0007669"/>
    <property type="project" value="TreeGrafter"/>
</dbReference>
<evidence type="ECO:0000256" key="1">
    <source>
        <dbReference type="ARBA" id="ARBA00022630"/>
    </source>
</evidence>
<dbReference type="EMBL" id="QQBC01000017">
    <property type="protein sequence ID" value="RDI59675.1"/>
    <property type="molecule type" value="Genomic_DNA"/>
</dbReference>
<name>A0A370HN78_9NOCA</name>
<keyword evidence="3" id="KW-0560">Oxidoreductase</keyword>
<keyword evidence="1" id="KW-0285">Flavoprotein</keyword>
<gene>
    <name evidence="6" type="ORF">DFR76_1175</name>
</gene>
<dbReference type="InterPro" id="IPR050172">
    <property type="entry name" value="SsuD_RutA_monooxygenase"/>
</dbReference>
<dbReference type="SUPFAM" id="SSF51679">
    <property type="entry name" value="Bacterial luciferase-like"/>
    <property type="match status" value="1"/>
</dbReference>
<dbReference type="Proteomes" id="UP000254869">
    <property type="component" value="Unassembled WGS sequence"/>
</dbReference>
<protein>
    <submittedName>
        <fullName evidence="6">Alkanesulfonate monooxygenase SsuD/methylene tetrahydromethanopterin reductase-like flavin-dependent oxidoreductase (Luciferase family)</fullName>
    </submittedName>
</protein>
<evidence type="ECO:0000256" key="3">
    <source>
        <dbReference type="ARBA" id="ARBA00023002"/>
    </source>
</evidence>
<comment type="caution">
    <text evidence="6">The sequence shown here is derived from an EMBL/GenBank/DDBJ whole genome shotgun (WGS) entry which is preliminary data.</text>
</comment>
<dbReference type="STRING" id="1210086.GCA_001613105_06634"/>
<dbReference type="InterPro" id="IPR011251">
    <property type="entry name" value="Luciferase-like_dom"/>
</dbReference>
<sequence>MTPLIGTFLPTSTPDPARPILGDVRVAARLAEEGGLESVWATDHLIGSAPMLDSTVALATAAAVTERLRLGYGVMLLALRPPAWAAKSAISLQYVSGDRLLLGVGTGNPAHGDIGWRAAEQSFAERGRRTDESLRILPDLIAGRAATLRDGTVATLSPGATVPPILVAGDGVRARRRAAEFADGWIGIGQTPEQARAARAELAELAERFGRTAPSVTIVAFPAGEVVETADQVAGYTEAGVERVLVAPRDEDWRGHIEFVAKVRAEL</sequence>
<accession>A0A370HN78</accession>
<proteinExistence type="predicted"/>
<dbReference type="PANTHER" id="PTHR42847:SF4">
    <property type="entry name" value="ALKANESULFONATE MONOOXYGENASE-RELATED"/>
    <property type="match status" value="1"/>
</dbReference>
<feature type="domain" description="Luciferase-like" evidence="5">
    <location>
        <begin position="9"/>
        <end position="233"/>
    </location>
</feature>
<reference evidence="6 7" key="1">
    <citation type="submission" date="2018-07" db="EMBL/GenBank/DDBJ databases">
        <title>Genomic Encyclopedia of Type Strains, Phase IV (KMG-IV): sequencing the most valuable type-strain genomes for metagenomic binning, comparative biology and taxonomic classification.</title>
        <authorList>
            <person name="Goeker M."/>
        </authorList>
    </citation>
    <scope>NUCLEOTIDE SEQUENCE [LARGE SCALE GENOMIC DNA]</scope>
    <source>
        <strain evidence="6 7">DSM 44290</strain>
    </source>
</reference>
<dbReference type="InterPro" id="IPR036661">
    <property type="entry name" value="Luciferase-like_sf"/>
</dbReference>
<dbReference type="AlphaFoldDB" id="A0A370HN78"/>
<evidence type="ECO:0000313" key="6">
    <source>
        <dbReference type="EMBL" id="RDI59675.1"/>
    </source>
</evidence>
<dbReference type="Gene3D" id="3.20.20.30">
    <property type="entry name" value="Luciferase-like domain"/>
    <property type="match status" value="1"/>
</dbReference>
<evidence type="ECO:0000256" key="4">
    <source>
        <dbReference type="ARBA" id="ARBA00023033"/>
    </source>
</evidence>
<keyword evidence="4 6" id="KW-0503">Monooxygenase</keyword>
<dbReference type="PANTHER" id="PTHR42847">
    <property type="entry name" value="ALKANESULFONATE MONOOXYGENASE"/>
    <property type="match status" value="1"/>
</dbReference>
<evidence type="ECO:0000259" key="5">
    <source>
        <dbReference type="Pfam" id="PF00296"/>
    </source>
</evidence>
<evidence type="ECO:0000313" key="7">
    <source>
        <dbReference type="Proteomes" id="UP000254869"/>
    </source>
</evidence>
<keyword evidence="2" id="KW-0288">FMN</keyword>
<evidence type="ECO:0000256" key="2">
    <source>
        <dbReference type="ARBA" id="ARBA00022643"/>
    </source>
</evidence>
<keyword evidence="7" id="KW-1185">Reference proteome</keyword>
<dbReference type="Pfam" id="PF00296">
    <property type="entry name" value="Bac_luciferase"/>
    <property type="match status" value="1"/>
</dbReference>
<dbReference type="GO" id="GO:0008726">
    <property type="term" value="F:alkanesulfonate monooxygenase activity"/>
    <property type="evidence" value="ECO:0007669"/>
    <property type="project" value="TreeGrafter"/>
</dbReference>
<dbReference type="RefSeq" id="WP_068006144.1">
    <property type="nucleotide sequence ID" value="NZ_QQBC01000017.1"/>
</dbReference>
<organism evidence="6 7">
    <name type="scientific">Nocardia pseudobrasiliensis</name>
    <dbReference type="NCBI Taxonomy" id="45979"/>
    <lineage>
        <taxon>Bacteria</taxon>
        <taxon>Bacillati</taxon>
        <taxon>Actinomycetota</taxon>
        <taxon>Actinomycetes</taxon>
        <taxon>Mycobacteriales</taxon>
        <taxon>Nocardiaceae</taxon>
        <taxon>Nocardia</taxon>
    </lineage>
</organism>